<dbReference type="EMBL" id="WJXA01000011">
    <property type="protein sequence ID" value="KAF7127219.1"/>
    <property type="molecule type" value="Genomic_DNA"/>
</dbReference>
<keyword evidence="2" id="KW-1185">Reference proteome</keyword>
<dbReference type="AlphaFoldDB" id="A0A834GAU0"/>
<gene>
    <name evidence="1" type="ORF">RHSIM_Rhsim11G0046000</name>
</gene>
<dbReference type="OrthoDB" id="1776763at2759"/>
<protein>
    <submittedName>
        <fullName evidence="1">Uncharacterized protein</fullName>
    </submittedName>
</protein>
<evidence type="ECO:0000313" key="2">
    <source>
        <dbReference type="Proteomes" id="UP000626092"/>
    </source>
</evidence>
<comment type="caution">
    <text evidence="1">The sequence shown here is derived from an EMBL/GenBank/DDBJ whole genome shotgun (WGS) entry which is preliminary data.</text>
</comment>
<evidence type="ECO:0000313" key="1">
    <source>
        <dbReference type="EMBL" id="KAF7127219.1"/>
    </source>
</evidence>
<proteinExistence type="predicted"/>
<dbReference type="Proteomes" id="UP000626092">
    <property type="component" value="Unassembled WGS sequence"/>
</dbReference>
<name>A0A834GAU0_RHOSS</name>
<sequence length="199" mass="22811">MGRGISPWPFLCRDEDNSAINVKRTSALIVARRIDEVERRLYFIEMYSYPESSWTVEYYPIRSRMNYLNDLPSVKMHHQYQLANPTMGGDNEKMNVDSAANSDEEMTDMEMTFQSQAAWQPLDWFNARSGFLHGLRCERMEIELSHNNFCEISCVEMVMMANSGGVVWMVMTDGGSVAWMVMAVGRVDCGEETPQSLVC</sequence>
<organism evidence="1 2">
    <name type="scientific">Rhododendron simsii</name>
    <name type="common">Sims's rhododendron</name>
    <dbReference type="NCBI Taxonomy" id="118357"/>
    <lineage>
        <taxon>Eukaryota</taxon>
        <taxon>Viridiplantae</taxon>
        <taxon>Streptophyta</taxon>
        <taxon>Embryophyta</taxon>
        <taxon>Tracheophyta</taxon>
        <taxon>Spermatophyta</taxon>
        <taxon>Magnoliopsida</taxon>
        <taxon>eudicotyledons</taxon>
        <taxon>Gunneridae</taxon>
        <taxon>Pentapetalae</taxon>
        <taxon>asterids</taxon>
        <taxon>Ericales</taxon>
        <taxon>Ericaceae</taxon>
        <taxon>Ericoideae</taxon>
        <taxon>Rhodoreae</taxon>
        <taxon>Rhododendron</taxon>
    </lineage>
</organism>
<accession>A0A834GAU0</accession>
<reference evidence="1" key="1">
    <citation type="submission" date="2019-11" db="EMBL/GenBank/DDBJ databases">
        <authorList>
            <person name="Liu Y."/>
            <person name="Hou J."/>
            <person name="Li T.-Q."/>
            <person name="Guan C.-H."/>
            <person name="Wu X."/>
            <person name="Wu H.-Z."/>
            <person name="Ling F."/>
            <person name="Zhang R."/>
            <person name="Shi X.-G."/>
            <person name="Ren J.-P."/>
            <person name="Chen E.-F."/>
            <person name="Sun J.-M."/>
        </authorList>
    </citation>
    <scope>NUCLEOTIDE SEQUENCE</scope>
    <source>
        <strain evidence="1">Adult_tree_wgs_1</strain>
        <tissue evidence="1">Leaves</tissue>
    </source>
</reference>